<reference evidence="21" key="2">
    <citation type="submission" date="2025-08" db="UniProtKB">
        <authorList>
            <consortium name="Ensembl"/>
        </authorList>
    </citation>
    <scope>IDENTIFICATION</scope>
</reference>
<comment type="subunit">
    <text evidence="16">Homooligomer; forms oligomers which bind to TRAF6. Forms a complex with CARD14 and MALT1; resulting in the formation of a CBM (CARD14-BCL10-MALT1) complex. Forms a complex with CARD11 and MALT1; resulting in the formation of a CBM (CARD11-BCL10-MALT1) complex. Forms a complex with CARD9 and MALT1; resulting in the formation of a CBM (CARD9-BCL10-MALT1) complex.</text>
</comment>
<dbReference type="SMART" id="SM00409">
    <property type="entry name" value="IG"/>
    <property type="match status" value="2"/>
</dbReference>
<keyword evidence="8" id="KW-0833">Ubl conjugation pathway</keyword>
<evidence type="ECO:0000313" key="22">
    <source>
        <dbReference type="Proteomes" id="UP000694556"/>
    </source>
</evidence>
<dbReference type="FunFam" id="2.60.40.10:FF:000585">
    <property type="entry name" value="mucosa-associated lymphoid tissue lymphoma translocation protein 1"/>
    <property type="match status" value="1"/>
</dbReference>
<name>A0A8C3C373_CAIMO</name>
<dbReference type="InterPro" id="IPR011600">
    <property type="entry name" value="Pept_C14_caspase"/>
</dbReference>
<dbReference type="GO" id="GO:0042113">
    <property type="term" value="P:B cell activation"/>
    <property type="evidence" value="ECO:0007669"/>
    <property type="project" value="TreeGrafter"/>
</dbReference>
<dbReference type="SUPFAM" id="SSF47986">
    <property type="entry name" value="DEATH domain"/>
    <property type="match status" value="1"/>
</dbReference>
<evidence type="ECO:0000256" key="15">
    <source>
        <dbReference type="ARBA" id="ARBA00056630"/>
    </source>
</evidence>
<keyword evidence="5" id="KW-0597">Phosphoprotein</keyword>
<evidence type="ECO:0000259" key="19">
    <source>
        <dbReference type="PROSITE" id="PS50208"/>
    </source>
</evidence>
<dbReference type="Gene3D" id="1.10.533.10">
    <property type="entry name" value="Death Domain, Fas"/>
    <property type="match status" value="1"/>
</dbReference>
<keyword evidence="13" id="KW-0539">Nucleus</keyword>
<evidence type="ECO:0000256" key="6">
    <source>
        <dbReference type="ARBA" id="ARBA00022670"/>
    </source>
</evidence>
<dbReference type="InterPro" id="IPR052039">
    <property type="entry name" value="Caspase-related_regulators"/>
</dbReference>
<evidence type="ECO:0000256" key="14">
    <source>
        <dbReference type="ARBA" id="ARBA00023319"/>
    </source>
</evidence>
<dbReference type="Pfam" id="PF13895">
    <property type="entry name" value="Ig_2"/>
    <property type="match status" value="1"/>
</dbReference>
<proteinExistence type="inferred from homology"/>
<dbReference type="PANTHER" id="PTHR22576:SF40">
    <property type="entry name" value="MUCOSA-ASSOCIATED LYMPHOID TISSUE LYMPHOMA TRANSLOCATION PROTEIN 1"/>
    <property type="match status" value="1"/>
</dbReference>
<evidence type="ECO:0000256" key="8">
    <source>
        <dbReference type="ARBA" id="ARBA00022786"/>
    </source>
</evidence>
<evidence type="ECO:0000256" key="11">
    <source>
        <dbReference type="ARBA" id="ARBA00022990"/>
    </source>
</evidence>
<dbReference type="Proteomes" id="UP000694556">
    <property type="component" value="Chromosome Z"/>
</dbReference>
<accession>A0A8C3C373</accession>
<dbReference type="FunFam" id="1.10.533.10:FF:000039">
    <property type="entry name" value="Mucosa-associated lymphoid tissue lymphoma translocation protein 1"/>
    <property type="match status" value="1"/>
</dbReference>
<feature type="region of interest" description="Disordered" evidence="18">
    <location>
        <begin position="113"/>
        <end position="205"/>
    </location>
</feature>
<dbReference type="GO" id="GO:0006508">
    <property type="term" value="P:proteolysis"/>
    <property type="evidence" value="ECO:0007669"/>
    <property type="project" value="UniProtKB-KW"/>
</dbReference>
<dbReference type="GO" id="GO:0032991">
    <property type="term" value="C:protein-containing complex"/>
    <property type="evidence" value="ECO:0007669"/>
    <property type="project" value="UniProtKB-ARBA"/>
</dbReference>
<evidence type="ECO:0000256" key="3">
    <source>
        <dbReference type="ARBA" id="ARBA00009005"/>
    </source>
</evidence>
<dbReference type="CDD" id="cd00096">
    <property type="entry name" value="Ig"/>
    <property type="match status" value="1"/>
</dbReference>
<evidence type="ECO:0000256" key="18">
    <source>
        <dbReference type="SAM" id="MobiDB-lite"/>
    </source>
</evidence>
<evidence type="ECO:0000256" key="9">
    <source>
        <dbReference type="ARBA" id="ARBA00022801"/>
    </source>
</evidence>
<keyword evidence="12" id="KW-1015">Disulfide bond</keyword>
<evidence type="ECO:0000256" key="5">
    <source>
        <dbReference type="ARBA" id="ARBA00022553"/>
    </source>
</evidence>
<dbReference type="InterPro" id="IPR003599">
    <property type="entry name" value="Ig_sub"/>
</dbReference>
<dbReference type="InterPro" id="IPR001309">
    <property type="entry name" value="Pept_C14_p20"/>
</dbReference>
<evidence type="ECO:0000313" key="21">
    <source>
        <dbReference type="Ensembl" id="ENSCMMP00000013951.1"/>
    </source>
</evidence>
<evidence type="ECO:0000256" key="4">
    <source>
        <dbReference type="ARBA" id="ARBA00022490"/>
    </source>
</evidence>
<dbReference type="GO" id="GO:0045087">
    <property type="term" value="P:innate immune response"/>
    <property type="evidence" value="ECO:0007669"/>
    <property type="project" value="TreeGrafter"/>
</dbReference>
<feature type="compositionally biased region" description="Basic residues" evidence="18">
    <location>
        <begin position="157"/>
        <end position="173"/>
    </location>
</feature>
<dbReference type="GO" id="GO:0004197">
    <property type="term" value="F:cysteine-type endopeptidase activity"/>
    <property type="evidence" value="ECO:0007669"/>
    <property type="project" value="InterPro"/>
</dbReference>
<evidence type="ECO:0000256" key="12">
    <source>
        <dbReference type="ARBA" id="ARBA00023157"/>
    </source>
</evidence>
<dbReference type="PROSITE" id="PS50208">
    <property type="entry name" value="CASPASE_P20"/>
    <property type="match status" value="1"/>
</dbReference>
<dbReference type="GO" id="GO:0002699">
    <property type="term" value="P:positive regulation of immune effector process"/>
    <property type="evidence" value="ECO:0007669"/>
    <property type="project" value="UniProtKB-ARBA"/>
</dbReference>
<dbReference type="SUPFAM" id="SSF48726">
    <property type="entry name" value="Immunoglobulin"/>
    <property type="match status" value="2"/>
</dbReference>
<dbReference type="Pfam" id="PF00656">
    <property type="entry name" value="Peptidase_C14"/>
    <property type="match status" value="1"/>
</dbReference>
<dbReference type="GO" id="GO:0005829">
    <property type="term" value="C:cytosol"/>
    <property type="evidence" value="ECO:0007669"/>
    <property type="project" value="UniProtKB-ARBA"/>
</dbReference>
<dbReference type="Ensembl" id="ENSCMMT00000015383.1">
    <property type="protein sequence ID" value="ENSCMMP00000013951.1"/>
    <property type="gene ID" value="ENSCMMG00000008906.1"/>
</dbReference>
<dbReference type="Pfam" id="PF13927">
    <property type="entry name" value="Ig_3"/>
    <property type="match status" value="1"/>
</dbReference>
<reference evidence="21" key="3">
    <citation type="submission" date="2025-09" db="UniProtKB">
        <authorList>
            <consortium name="Ensembl"/>
        </authorList>
    </citation>
    <scope>IDENTIFICATION</scope>
</reference>
<keyword evidence="14" id="KW-0393">Immunoglobulin domain</keyword>
<dbReference type="InterPro" id="IPR003598">
    <property type="entry name" value="Ig_sub2"/>
</dbReference>
<organism evidence="21 22">
    <name type="scientific">Cairina moschata</name>
    <name type="common">Muscovy duck</name>
    <dbReference type="NCBI Taxonomy" id="8855"/>
    <lineage>
        <taxon>Eukaryota</taxon>
        <taxon>Metazoa</taxon>
        <taxon>Chordata</taxon>
        <taxon>Craniata</taxon>
        <taxon>Vertebrata</taxon>
        <taxon>Euteleostomi</taxon>
        <taxon>Archelosauria</taxon>
        <taxon>Archosauria</taxon>
        <taxon>Dinosauria</taxon>
        <taxon>Saurischia</taxon>
        <taxon>Theropoda</taxon>
        <taxon>Coelurosauria</taxon>
        <taxon>Aves</taxon>
        <taxon>Neognathae</taxon>
        <taxon>Galloanserae</taxon>
        <taxon>Anseriformes</taxon>
        <taxon>Anatidae</taxon>
        <taxon>Anatinae</taxon>
        <taxon>Cairina</taxon>
    </lineage>
</organism>
<dbReference type="InterPro" id="IPR036179">
    <property type="entry name" value="Ig-like_dom_sf"/>
</dbReference>
<dbReference type="InterPro" id="IPR029030">
    <property type="entry name" value="Caspase-like_dom_sf"/>
</dbReference>
<dbReference type="GO" id="GO:0050852">
    <property type="term" value="P:T cell receptor signaling pathway"/>
    <property type="evidence" value="ECO:0007669"/>
    <property type="project" value="UniProtKB-ARBA"/>
</dbReference>
<dbReference type="InterPro" id="IPR041077">
    <property type="entry name" value="MALT1_Ig"/>
</dbReference>
<keyword evidence="7" id="KW-0677">Repeat</keyword>
<keyword evidence="22" id="KW-1185">Reference proteome</keyword>
<dbReference type="InterPro" id="IPR011029">
    <property type="entry name" value="DEATH-like_dom_sf"/>
</dbReference>
<dbReference type="Gene3D" id="3.40.50.1460">
    <property type="match status" value="1"/>
</dbReference>
<dbReference type="SUPFAM" id="SSF52129">
    <property type="entry name" value="Caspase-like"/>
    <property type="match status" value="1"/>
</dbReference>
<sequence>MVVGVISKTLSAHFEQPVAPGRCEFASRRWSRDSGASPQLLPPPGSRLPGTEREAGSAAAGPNACCLLPAACCPLWLAPPPCPAALPPQGGLLPGRPRPSRLHAVVFGRGIALPHDGAPTPHRSPRAAGSEPRPGRAAPCGGLRRCRAVPGRGRAVPGRRRRRGPGRAVRLRWARPSGREHRPGGGSSGAMSEPPRSPPGSLPLSRLAEPVLRRLSELLDRAAPGKGWRDLAQRAGSRGRVRLSPLDLEQCSLKVLEPEGSPSWSLLKLLGDRGCTVVELVEFLQALEHTEALQCLSYSGIRIVIQPDSQAVLSGQIVKLCCWATGHPFVHYQWFKQEKEVPYGNSPELVLNPVKVNDAGFYICRVNSESSFAFSQWARLEVCDLQGASHRSLTSLPEKKICICIQPQPQNLTVGDALVLECRAVGNPIPQYQWFRNGFPLANGSKNVYMVTCVDMEHGGTYWCHVFNDQEDQDSKKIEVVVGRKSMAVECTEEDLSDLQKTDLQEQSNDRPFATDKVALLIGNMNYWNHPRLKAPMVDVYELTNLLRQMDFKVVSLLDLTESEMRNAVDEFLLLLDRGVYGLLYYAGHGYENYGNSFMVPIDAPNPYRSANCLCVQNILKLMQEKETGLNVFLLDMCRKRNEYDDTILILDALKVTANIVFGYATCQGAEAFEIQQSGLANGIFMKFLKERLLEDKKITVLLDEVAEDMGKCHLTKGKQALEIRSSLSEKRALTDPIQQTISSAESMARNLQWAKAHELPESMYLEFKCGVQIQLGFAAEFSNVMIIYTRIVKKPPEIVVCRAYVTDFALDLDVDPKEANKGTPEETGSYLVSKDLPKHCLYTRLSSLQKLREHLIFTVCLHYEYPGIEDTMDERKEVNVGKPLIAKLGLHHGFKNNCLQTCCVTNNPFHNQVESSPVATNYYFPSHCQPNSCPGVYHGNRTCSDSVRQPEACSCNGTSRILASRHEVQNYQSPAQKSNVPVETTDDTVEVEFLLSDSLKFSKQQ</sequence>
<evidence type="ECO:0000256" key="16">
    <source>
        <dbReference type="ARBA" id="ARBA00065750"/>
    </source>
</evidence>
<evidence type="ECO:0000256" key="10">
    <source>
        <dbReference type="ARBA" id="ARBA00022859"/>
    </source>
</evidence>
<dbReference type="CDD" id="cd08783">
    <property type="entry name" value="Death_MALT1"/>
    <property type="match status" value="1"/>
</dbReference>
<dbReference type="GO" id="GO:0005634">
    <property type="term" value="C:nucleus"/>
    <property type="evidence" value="ECO:0007669"/>
    <property type="project" value="UniProtKB-SubCell"/>
</dbReference>
<dbReference type="FunFam" id="3.40.50.1460:FF:000004">
    <property type="entry name" value="Mucosa-associated lymphoid tissue lymphoma translocation protein 1"/>
    <property type="match status" value="1"/>
</dbReference>
<keyword evidence="4" id="KW-0963">Cytoplasm</keyword>
<dbReference type="InterPro" id="IPR037940">
    <property type="entry name" value="MALT1_Death"/>
</dbReference>
<dbReference type="SMART" id="SM00408">
    <property type="entry name" value="IGc2"/>
    <property type="match status" value="2"/>
</dbReference>
<comment type="similarity">
    <text evidence="3">Belongs to the peptidase C14B family.</text>
</comment>
<protein>
    <recommendedName>
        <fullName evidence="17">Paracaspase</fullName>
    </recommendedName>
</protein>
<keyword evidence="10" id="KW-0391">Immunity</keyword>
<dbReference type="GO" id="GO:0043123">
    <property type="term" value="P:positive regulation of canonical NF-kappaB signal transduction"/>
    <property type="evidence" value="ECO:0007669"/>
    <property type="project" value="TreeGrafter"/>
</dbReference>
<keyword evidence="9" id="KW-0378">Hydrolase</keyword>
<evidence type="ECO:0000256" key="2">
    <source>
        <dbReference type="ARBA" id="ARBA00004556"/>
    </source>
</evidence>
<dbReference type="FunFam" id="2.60.40.10:FF:000492">
    <property type="entry name" value="Mucosa-associated lymphoid tissue lymphoma translocation protein 1"/>
    <property type="match status" value="1"/>
</dbReference>
<evidence type="ECO:0000256" key="7">
    <source>
        <dbReference type="ARBA" id="ARBA00022737"/>
    </source>
</evidence>
<dbReference type="GO" id="GO:0002824">
    <property type="term" value="P:positive regulation of adaptive immune response based on somatic recombination of immune receptors built from immunoglobulin superfamily domains"/>
    <property type="evidence" value="ECO:0007669"/>
    <property type="project" value="UniProtKB-ARBA"/>
</dbReference>
<dbReference type="InterPro" id="IPR033540">
    <property type="entry name" value="MALT1_IG-like_dom_sf"/>
</dbReference>
<reference evidence="21" key="1">
    <citation type="submission" date="2018-09" db="EMBL/GenBank/DDBJ databases">
        <title>Common duck and Muscovy duck high density SNP chip.</title>
        <authorList>
            <person name="Vignal A."/>
            <person name="Thebault N."/>
            <person name="Warren W.C."/>
        </authorList>
    </citation>
    <scope>NUCLEOTIDE SEQUENCE [LARGE SCALE GENOMIC DNA]</scope>
</reference>
<comment type="function">
    <text evidence="15">Protease that enhances BCL10-induced activation: acts via formation of CBM complexes that channel adaptive and innate immune signaling downstream of CARD domain-containing proteins (CARD9, CARD11 and CARD14) to activate NF-kappa-B and MAP kinase p38 pathways which stimulate expression of genes encoding pro-inflammatory cytokines and chemokines. Mediates BCL10 cleavage: MALT1-dependent BCL10 cleavage plays an important role in T-cell antigen receptor-induced integrin adhesion. Involved in the induction of T helper 17 cells (Th17) differentiation. Cleaves RC3H1 and ZC3H12A in response to T-cell receptor (TCR) stimulation which releases their cooperatively repressed targets to promote Th17 cell differentiation. Also mediates cleavage of N4BP1 in T-cells following TCR-mediated activation, leading to N4BP1 inactivation. May also have ubiquitin ligase activity: binds to TRAF6, inducing TRAF6 oligomerization and activation of its ligase activity.</text>
</comment>
<dbReference type="InterPro" id="IPR007110">
    <property type="entry name" value="Ig-like_dom"/>
</dbReference>
<evidence type="ECO:0000256" key="1">
    <source>
        <dbReference type="ARBA" id="ARBA00004123"/>
    </source>
</evidence>
<feature type="domain" description="Ig-like" evidence="20">
    <location>
        <begin position="397"/>
        <end position="479"/>
    </location>
</feature>
<dbReference type="Pfam" id="PF18703">
    <property type="entry name" value="MALT1_Ig"/>
    <property type="match status" value="1"/>
</dbReference>
<dbReference type="AlphaFoldDB" id="A0A8C3C373"/>
<dbReference type="Gene3D" id="2.60.40.10">
    <property type="entry name" value="Immunoglobulins"/>
    <property type="match status" value="2"/>
</dbReference>
<comment type="subcellular location">
    <subcellularLocation>
        <location evidence="2">Cytoplasm</location>
        <location evidence="2">Perinuclear region</location>
    </subcellularLocation>
    <subcellularLocation>
        <location evidence="1">Nucleus</location>
    </subcellularLocation>
</comment>
<evidence type="ECO:0000259" key="20">
    <source>
        <dbReference type="PROSITE" id="PS50835"/>
    </source>
</evidence>
<dbReference type="Gene3D" id="2.60.40.3360">
    <property type="match status" value="1"/>
</dbReference>
<dbReference type="PROSITE" id="PS50835">
    <property type="entry name" value="IG_LIKE"/>
    <property type="match status" value="2"/>
</dbReference>
<feature type="domain" description="Ig-like" evidence="20">
    <location>
        <begin position="301"/>
        <end position="375"/>
    </location>
</feature>
<feature type="domain" description="Caspase family p20" evidence="19">
    <location>
        <begin position="515"/>
        <end position="593"/>
    </location>
</feature>
<keyword evidence="6" id="KW-0645">Protease</keyword>
<dbReference type="InterPro" id="IPR013783">
    <property type="entry name" value="Ig-like_fold"/>
</dbReference>
<dbReference type="GO" id="GO:0048471">
    <property type="term" value="C:perinuclear region of cytoplasm"/>
    <property type="evidence" value="ECO:0007669"/>
    <property type="project" value="UniProtKB-SubCell"/>
</dbReference>
<dbReference type="GO" id="GO:0051240">
    <property type="term" value="P:positive regulation of multicellular organismal process"/>
    <property type="evidence" value="ECO:0007669"/>
    <property type="project" value="UniProtKB-ARBA"/>
</dbReference>
<evidence type="ECO:0000256" key="13">
    <source>
        <dbReference type="ARBA" id="ARBA00023242"/>
    </source>
</evidence>
<dbReference type="PANTHER" id="PTHR22576">
    <property type="entry name" value="MUCOSA ASSOCIATED LYMPHOID TISSUE LYMPHOMA TRANSLOCATION PROTEIN 1/PARACASPASE"/>
    <property type="match status" value="1"/>
</dbReference>
<dbReference type="FunFam" id="2.60.40.3360:FF:000001">
    <property type="entry name" value="Mucosa-associated lymphoid tissue lymphoma translocation protein 1"/>
    <property type="match status" value="1"/>
</dbReference>
<keyword evidence="11" id="KW-0007">Acetylation</keyword>
<evidence type="ECO:0000256" key="17">
    <source>
        <dbReference type="ARBA" id="ARBA00076324"/>
    </source>
</evidence>
<feature type="region of interest" description="Disordered" evidence="18">
    <location>
        <begin position="29"/>
        <end position="55"/>
    </location>
</feature>